<evidence type="ECO:0000256" key="1">
    <source>
        <dbReference type="ARBA" id="ARBA00001206"/>
    </source>
</evidence>
<dbReference type="GO" id="GO:0015937">
    <property type="term" value="P:coenzyme A biosynthetic process"/>
    <property type="evidence" value="ECO:0007669"/>
    <property type="project" value="UniProtKB-UniRule"/>
</dbReference>
<dbReference type="HAMAP" id="MF_01274">
    <property type="entry name" value="Pantothen_kinase_3"/>
    <property type="match status" value="1"/>
</dbReference>
<evidence type="ECO:0000256" key="15">
    <source>
        <dbReference type="ARBA" id="ARBA00040883"/>
    </source>
</evidence>
<evidence type="ECO:0000256" key="13">
    <source>
        <dbReference type="ARBA" id="ARBA00022993"/>
    </source>
</evidence>
<keyword evidence="18" id="KW-1185">Reference proteome</keyword>
<feature type="active site" description="Proton acceptor" evidence="16">
    <location>
        <position position="109"/>
    </location>
</feature>
<accession>A0A923L1S5</accession>
<evidence type="ECO:0000256" key="12">
    <source>
        <dbReference type="ARBA" id="ARBA00022958"/>
    </source>
</evidence>
<dbReference type="CDD" id="cd24015">
    <property type="entry name" value="ASKHA_NBD_PanK-III"/>
    <property type="match status" value="1"/>
</dbReference>
<dbReference type="EMBL" id="JACONZ010000005">
    <property type="protein sequence ID" value="MBC5582265.1"/>
    <property type="molecule type" value="Genomic_DNA"/>
</dbReference>
<name>A0A923L1S5_9FIRM</name>
<evidence type="ECO:0000256" key="9">
    <source>
        <dbReference type="ARBA" id="ARBA00022741"/>
    </source>
</evidence>
<comment type="pathway">
    <text evidence="4 16">Cofactor biosynthesis; coenzyme A biosynthesis; CoA from (R)-pantothenate: step 1/5.</text>
</comment>
<keyword evidence="12 16" id="KW-0630">Potassium</keyword>
<dbReference type="InterPro" id="IPR043129">
    <property type="entry name" value="ATPase_NBD"/>
</dbReference>
<keyword evidence="8 16" id="KW-0808">Transferase</keyword>
<keyword evidence="10 16" id="KW-0418">Kinase</keyword>
<evidence type="ECO:0000256" key="3">
    <source>
        <dbReference type="ARBA" id="ARBA00004496"/>
    </source>
</evidence>
<reference evidence="17" key="1">
    <citation type="submission" date="2020-08" db="EMBL/GenBank/DDBJ databases">
        <title>Genome public.</title>
        <authorList>
            <person name="Liu C."/>
            <person name="Sun Q."/>
        </authorList>
    </citation>
    <scope>NUCLEOTIDE SEQUENCE</scope>
    <source>
        <strain evidence="17">BX8</strain>
    </source>
</reference>
<protein>
    <recommendedName>
        <fullName evidence="15 16">Type III pantothenate kinase</fullName>
        <ecNumber evidence="6 16">2.7.1.33</ecNumber>
    </recommendedName>
    <alternativeName>
        <fullName evidence="16">PanK-III</fullName>
    </alternativeName>
    <alternativeName>
        <fullName evidence="16">Pantothenic acid kinase</fullName>
    </alternativeName>
</protein>
<feature type="binding site" evidence="16">
    <location>
        <begin position="107"/>
        <end position="110"/>
    </location>
    <ligand>
        <name>substrate</name>
    </ligand>
</feature>
<evidence type="ECO:0000256" key="14">
    <source>
        <dbReference type="ARBA" id="ARBA00038036"/>
    </source>
</evidence>
<proteinExistence type="inferred from homology"/>
<feature type="binding site" evidence="16">
    <location>
        <begin position="6"/>
        <end position="13"/>
    </location>
    <ligand>
        <name>ATP</name>
        <dbReference type="ChEBI" id="CHEBI:30616"/>
    </ligand>
</feature>
<evidence type="ECO:0000256" key="2">
    <source>
        <dbReference type="ARBA" id="ARBA00001958"/>
    </source>
</evidence>
<keyword evidence="13 16" id="KW-0173">Coenzyme A biosynthesis</keyword>
<dbReference type="Proteomes" id="UP000659630">
    <property type="component" value="Unassembled WGS sequence"/>
</dbReference>
<keyword evidence="9 16" id="KW-0547">Nucleotide-binding</keyword>
<dbReference type="GO" id="GO:0005524">
    <property type="term" value="F:ATP binding"/>
    <property type="evidence" value="ECO:0007669"/>
    <property type="project" value="UniProtKB-UniRule"/>
</dbReference>
<dbReference type="PANTHER" id="PTHR34265:SF1">
    <property type="entry name" value="TYPE III PANTOTHENATE KINASE"/>
    <property type="match status" value="1"/>
</dbReference>
<evidence type="ECO:0000256" key="5">
    <source>
        <dbReference type="ARBA" id="ARBA00011738"/>
    </source>
</evidence>
<dbReference type="GO" id="GO:0005737">
    <property type="term" value="C:cytoplasm"/>
    <property type="evidence" value="ECO:0007669"/>
    <property type="project" value="UniProtKB-SubCell"/>
</dbReference>
<evidence type="ECO:0000256" key="10">
    <source>
        <dbReference type="ARBA" id="ARBA00022777"/>
    </source>
</evidence>
<dbReference type="Gene3D" id="3.30.420.40">
    <property type="match status" value="2"/>
</dbReference>
<dbReference type="EC" id="2.7.1.33" evidence="6 16"/>
<comment type="similarity">
    <text evidence="14 16">Belongs to the type III pantothenate kinase family.</text>
</comment>
<evidence type="ECO:0000256" key="16">
    <source>
        <dbReference type="HAMAP-Rule" id="MF_01274"/>
    </source>
</evidence>
<feature type="binding site" evidence="16">
    <location>
        <position position="185"/>
    </location>
    <ligand>
        <name>substrate</name>
    </ligand>
</feature>
<gene>
    <name evidence="16" type="primary">coaX</name>
    <name evidence="17" type="ORF">H8S23_12180</name>
</gene>
<sequence length="259" mass="27281">MFLAINIGNANILAAAYEGREKLFCSQLRTDPLKTADEYAIGLKNLLQLYGFSPDQLEGAILSCVAPALAGTLRQAVRLLREVRVLTVGPGLKTGLNIRIDNPAELGADIVATAVAALERYPVPSLLVNFDTAITVMGLDERRSLIGGCISPGVRLSLEALYTHAAQLPQIDLTRRPGSVAGTSTVASMEAGLILGTASMVDGLIDRFAALFGCAPAVIATGELCRSITAHCAHSIQVDEDLLTDGLALIYLRNARGPA</sequence>
<evidence type="ECO:0000256" key="8">
    <source>
        <dbReference type="ARBA" id="ARBA00022679"/>
    </source>
</evidence>
<dbReference type="PANTHER" id="PTHR34265">
    <property type="entry name" value="TYPE III PANTOTHENATE KINASE"/>
    <property type="match status" value="1"/>
</dbReference>
<comment type="function">
    <text evidence="16">Catalyzes the phosphorylation of pantothenate (Pan), the first step in CoA biosynthesis.</text>
</comment>
<dbReference type="RefSeq" id="WP_186888630.1">
    <property type="nucleotide sequence ID" value="NZ_JACONZ010000005.1"/>
</dbReference>
<dbReference type="SUPFAM" id="SSF53067">
    <property type="entry name" value="Actin-like ATPase domain"/>
    <property type="match status" value="2"/>
</dbReference>
<evidence type="ECO:0000313" key="17">
    <source>
        <dbReference type="EMBL" id="MBC5582265.1"/>
    </source>
</evidence>
<comment type="caution">
    <text evidence="16">Lacks conserved residue(s) required for the propagation of feature annotation.</text>
</comment>
<evidence type="ECO:0000313" key="18">
    <source>
        <dbReference type="Proteomes" id="UP000659630"/>
    </source>
</evidence>
<feature type="binding site" evidence="16">
    <location>
        <position position="132"/>
    </location>
    <ligand>
        <name>ATP</name>
        <dbReference type="ChEBI" id="CHEBI:30616"/>
    </ligand>
</feature>
<keyword evidence="11 16" id="KW-0067">ATP-binding</keyword>
<dbReference type="GO" id="GO:0004594">
    <property type="term" value="F:pantothenate kinase activity"/>
    <property type="evidence" value="ECO:0007669"/>
    <property type="project" value="UniProtKB-UniRule"/>
</dbReference>
<comment type="subunit">
    <text evidence="5 16">Homodimer.</text>
</comment>
<evidence type="ECO:0000256" key="11">
    <source>
        <dbReference type="ARBA" id="ARBA00022840"/>
    </source>
</evidence>
<comment type="cofactor">
    <cofactor evidence="2">
        <name>K(+)</name>
        <dbReference type="ChEBI" id="CHEBI:29103"/>
    </cofactor>
</comment>
<dbReference type="AlphaFoldDB" id="A0A923L1S5"/>
<dbReference type="NCBIfam" id="TIGR00671">
    <property type="entry name" value="baf"/>
    <property type="match status" value="1"/>
</dbReference>
<evidence type="ECO:0000256" key="7">
    <source>
        <dbReference type="ARBA" id="ARBA00022490"/>
    </source>
</evidence>
<evidence type="ECO:0000256" key="6">
    <source>
        <dbReference type="ARBA" id="ARBA00012102"/>
    </source>
</evidence>
<dbReference type="InterPro" id="IPR004619">
    <property type="entry name" value="Type_III_PanK"/>
</dbReference>
<dbReference type="Pfam" id="PF03309">
    <property type="entry name" value="Pan_kinase"/>
    <property type="match status" value="1"/>
</dbReference>
<organism evidence="17 18">
    <name type="scientific">Anaerofilum hominis</name>
    <dbReference type="NCBI Taxonomy" id="2763016"/>
    <lineage>
        <taxon>Bacteria</taxon>
        <taxon>Bacillati</taxon>
        <taxon>Bacillota</taxon>
        <taxon>Clostridia</taxon>
        <taxon>Eubacteriales</taxon>
        <taxon>Oscillospiraceae</taxon>
        <taxon>Anaerofilum</taxon>
    </lineage>
</organism>
<comment type="subcellular location">
    <subcellularLocation>
        <location evidence="3 16">Cytoplasm</location>
    </subcellularLocation>
</comment>
<keyword evidence="7 16" id="KW-0963">Cytoplasm</keyword>
<comment type="catalytic activity">
    <reaction evidence="1 16">
        <text>(R)-pantothenate + ATP = (R)-4'-phosphopantothenate + ADP + H(+)</text>
        <dbReference type="Rhea" id="RHEA:16373"/>
        <dbReference type="ChEBI" id="CHEBI:10986"/>
        <dbReference type="ChEBI" id="CHEBI:15378"/>
        <dbReference type="ChEBI" id="CHEBI:29032"/>
        <dbReference type="ChEBI" id="CHEBI:30616"/>
        <dbReference type="ChEBI" id="CHEBI:456216"/>
        <dbReference type="EC" id="2.7.1.33"/>
    </reaction>
</comment>
<evidence type="ECO:0000256" key="4">
    <source>
        <dbReference type="ARBA" id="ARBA00005225"/>
    </source>
</evidence>
<comment type="cofactor">
    <cofactor evidence="16">
        <name>NH4(+)</name>
        <dbReference type="ChEBI" id="CHEBI:28938"/>
    </cofactor>
    <cofactor evidence="16">
        <name>K(+)</name>
        <dbReference type="ChEBI" id="CHEBI:29103"/>
    </cofactor>
    <text evidence="16">A monovalent cation. Ammonium or potassium.</text>
</comment>
<comment type="caution">
    <text evidence="17">The sequence shown here is derived from an EMBL/GenBank/DDBJ whole genome shotgun (WGS) entry which is preliminary data.</text>
</comment>